<reference evidence="2" key="1">
    <citation type="journal article" date="2009" name="Environ. Microbiol.">
        <title>The genome of Polaromonas naphthalenivorans strain CJ2, isolated from coal tar-contaminated sediment, reveals physiological and metabolic versatility and evolution through extensive horizontal gene transfer.</title>
        <authorList>
            <person name="Yagi J.M."/>
            <person name="Sims D."/>
            <person name="Brettin T."/>
            <person name="Bruce D."/>
            <person name="Madsen E.L."/>
        </authorList>
    </citation>
    <scope>NUCLEOTIDE SEQUENCE [LARGE SCALE GENOMIC DNA]</scope>
    <source>
        <strain evidence="2">CJ2</strain>
        <plasmid evidence="2">Plasmid pPNAP01</plasmid>
    </source>
</reference>
<dbReference type="KEGG" id="pna:Pnap_4206"/>
<dbReference type="AlphaFoldDB" id="A1VV11"/>
<accession>A1VV11</accession>
<sequence length="137" mass="14808">MPADGQTSFIVKLPMNLDATHALLWVHLFKIGRIVMSKAMAIWLGLKSQRLIDTIDAVQVYLCVTDAVNDAMDVLISSWKSPLHTFADAFGIELAYGMPPAIAHVALSQNGLSPEEIKVVLTASEKALLSVIGPLPI</sequence>
<geneLocation type="plasmid" evidence="1 2">
    <name>pPNAP01</name>
</geneLocation>
<keyword evidence="1" id="KW-0614">Plasmid</keyword>
<name>A1VV11_POLNA</name>
<dbReference type="HOGENOM" id="CLU_1863355_0_0_4"/>
<keyword evidence="2" id="KW-1185">Reference proteome</keyword>
<evidence type="ECO:0000313" key="2">
    <source>
        <dbReference type="Proteomes" id="UP000000644"/>
    </source>
</evidence>
<organism evidence="1 2">
    <name type="scientific">Polaromonas naphthalenivorans (strain CJ2)</name>
    <dbReference type="NCBI Taxonomy" id="365044"/>
    <lineage>
        <taxon>Bacteria</taxon>
        <taxon>Pseudomonadati</taxon>
        <taxon>Pseudomonadota</taxon>
        <taxon>Betaproteobacteria</taxon>
        <taxon>Burkholderiales</taxon>
        <taxon>Comamonadaceae</taxon>
        <taxon>Polaromonas</taxon>
    </lineage>
</organism>
<proteinExistence type="predicted"/>
<gene>
    <name evidence="1" type="ordered locus">Pnap_4206</name>
</gene>
<protein>
    <submittedName>
        <fullName evidence="1">Uncharacterized protein</fullName>
    </submittedName>
</protein>
<dbReference type="Proteomes" id="UP000000644">
    <property type="component" value="Plasmid pPNAP01"/>
</dbReference>
<evidence type="ECO:0000313" key="1">
    <source>
        <dbReference type="EMBL" id="ABM39489.1"/>
    </source>
</evidence>
<dbReference type="EMBL" id="CP000530">
    <property type="protein sequence ID" value="ABM39489.1"/>
    <property type="molecule type" value="Genomic_DNA"/>
</dbReference>